<evidence type="ECO:0000256" key="2">
    <source>
        <dbReference type="ARBA" id="ARBA00023242"/>
    </source>
</evidence>
<dbReference type="SMART" id="SM00906">
    <property type="entry name" value="Fungal_trans"/>
    <property type="match status" value="1"/>
</dbReference>
<name>A0AAD4EXY2_9PEZI</name>
<keyword evidence="2" id="KW-0539">Nucleus</keyword>
<dbReference type="AlphaFoldDB" id="A0AAD4EXY2"/>
<evidence type="ECO:0000313" key="6">
    <source>
        <dbReference type="Proteomes" id="UP001197093"/>
    </source>
</evidence>
<protein>
    <recommendedName>
        <fullName evidence="4">Xylanolytic transcriptional activator regulatory domain-containing protein</fullName>
    </recommendedName>
</protein>
<dbReference type="Pfam" id="PF04082">
    <property type="entry name" value="Fungal_trans"/>
    <property type="match status" value="1"/>
</dbReference>
<keyword evidence="6" id="KW-1185">Reference proteome</keyword>
<gene>
    <name evidence="5" type="ORF">NEMBOFW57_005553</name>
</gene>
<evidence type="ECO:0000313" key="5">
    <source>
        <dbReference type="EMBL" id="KAG7289190.1"/>
    </source>
</evidence>
<dbReference type="InterPro" id="IPR050613">
    <property type="entry name" value="Sec_Metabolite_Reg"/>
</dbReference>
<dbReference type="GO" id="GO:0003677">
    <property type="term" value="F:DNA binding"/>
    <property type="evidence" value="ECO:0007669"/>
    <property type="project" value="InterPro"/>
</dbReference>
<feature type="domain" description="Xylanolytic transcriptional activator regulatory" evidence="4">
    <location>
        <begin position="286"/>
        <end position="359"/>
    </location>
</feature>
<dbReference type="GO" id="GO:0006351">
    <property type="term" value="P:DNA-templated transcription"/>
    <property type="evidence" value="ECO:0007669"/>
    <property type="project" value="InterPro"/>
</dbReference>
<sequence>MRQTLSVCQLPEGKTSSGEVRSLVLALLIPPKAQVRCVPSTPAPARKRRRPNQDLQDRLTRCEDLLKKYGAEKPPDGNSPRPSINSDELRWQPAGKLVREDGNVRFVDNPLLQVVYDEVKAMKQMAMADEDSEDSDPETMTPDENSEMILSGDISAVVGERLRPNSAQMLMLWQLYLARVNPLTKIIHVPSVEPYLVGAANGNMEIPKSMEALLLSIFLMAVVSLTPDECRQRLGLAREQVLQSYSSAVRQTLVRIGFLRHHNFTVLQALVIYLISLQGRYNRHAVWILNGVAIRIAQKMGLHRDGDALGLPPFECEMRRRLWWQIVMVDAKYAMFSGLSHSLLPSNCNTGSPKNLDDADISPSAQEPFQDREGPTEMIFCLLTHKFAKFLMDTPGFEGVTLVPEDDATEGGSDNGPTEEQLVEYRRSVATLREELIEVLDKYSDPNAGPVHGMANVMREHLVHRLTELGTPPKEQPDWGNEVKTSKDNAFKHAICMFEHDEVNHMSTKDQGFAWFTLLHFHLDIFMYMVGQLCHRTEGSLVARAWHQVEVVYTFHPELYDSANKKHISLACHIMRAWDKRAQALLTATGKYPETPFYVEKLRACMPDQEFKEDQTPASLYTPPELLGNLDGGVLPDPGLMMPDDSMDFIGMLGAQTLEWDMFGGQPVSAPNPQVPYEPSQFGPFGMGPMGPQTHW</sequence>
<evidence type="ECO:0000256" key="1">
    <source>
        <dbReference type="ARBA" id="ARBA00004123"/>
    </source>
</evidence>
<organism evidence="5 6">
    <name type="scientific">Staphylotrichum longicolle</name>
    <dbReference type="NCBI Taxonomy" id="669026"/>
    <lineage>
        <taxon>Eukaryota</taxon>
        <taxon>Fungi</taxon>
        <taxon>Dikarya</taxon>
        <taxon>Ascomycota</taxon>
        <taxon>Pezizomycotina</taxon>
        <taxon>Sordariomycetes</taxon>
        <taxon>Sordariomycetidae</taxon>
        <taxon>Sordariales</taxon>
        <taxon>Chaetomiaceae</taxon>
        <taxon>Staphylotrichum</taxon>
    </lineage>
</organism>
<evidence type="ECO:0000256" key="3">
    <source>
        <dbReference type="SAM" id="MobiDB-lite"/>
    </source>
</evidence>
<dbReference type="Proteomes" id="UP001197093">
    <property type="component" value="Unassembled WGS sequence"/>
</dbReference>
<dbReference type="GO" id="GO:0008270">
    <property type="term" value="F:zinc ion binding"/>
    <property type="evidence" value="ECO:0007669"/>
    <property type="project" value="InterPro"/>
</dbReference>
<dbReference type="CDD" id="cd12148">
    <property type="entry name" value="fungal_TF_MHR"/>
    <property type="match status" value="1"/>
</dbReference>
<evidence type="ECO:0000259" key="4">
    <source>
        <dbReference type="SMART" id="SM00906"/>
    </source>
</evidence>
<dbReference type="GO" id="GO:0005634">
    <property type="term" value="C:nucleus"/>
    <property type="evidence" value="ECO:0007669"/>
    <property type="project" value="UniProtKB-SubCell"/>
</dbReference>
<dbReference type="InterPro" id="IPR007219">
    <property type="entry name" value="XnlR_reg_dom"/>
</dbReference>
<proteinExistence type="predicted"/>
<reference evidence="5" key="1">
    <citation type="submission" date="2023-02" db="EMBL/GenBank/DDBJ databases">
        <authorList>
            <person name="Palmer J.M."/>
        </authorList>
    </citation>
    <scope>NUCLEOTIDE SEQUENCE</scope>
    <source>
        <strain evidence="5">FW57</strain>
    </source>
</reference>
<feature type="region of interest" description="Disordered" evidence="3">
    <location>
        <begin position="68"/>
        <end position="90"/>
    </location>
</feature>
<dbReference type="PANTHER" id="PTHR31001:SF85">
    <property type="entry name" value="ZN(II)2CYS6 TRANSCRIPTION FACTOR (EUROFUNG)"/>
    <property type="match status" value="1"/>
</dbReference>
<dbReference type="EMBL" id="JAHCVI010000002">
    <property type="protein sequence ID" value="KAG7289190.1"/>
    <property type="molecule type" value="Genomic_DNA"/>
</dbReference>
<comment type="subcellular location">
    <subcellularLocation>
        <location evidence="1">Nucleus</location>
    </subcellularLocation>
</comment>
<dbReference type="PANTHER" id="PTHR31001">
    <property type="entry name" value="UNCHARACTERIZED TRANSCRIPTIONAL REGULATORY PROTEIN"/>
    <property type="match status" value="1"/>
</dbReference>
<accession>A0AAD4EXY2</accession>
<comment type="caution">
    <text evidence="5">The sequence shown here is derived from an EMBL/GenBank/DDBJ whole genome shotgun (WGS) entry which is preliminary data.</text>
</comment>